<dbReference type="InterPro" id="IPR045760">
    <property type="entry name" value="DAP_DH_C"/>
</dbReference>
<evidence type="ECO:0000313" key="4">
    <source>
        <dbReference type="Proteomes" id="UP000245533"/>
    </source>
</evidence>
<dbReference type="Pfam" id="PF02629">
    <property type="entry name" value="CoA_binding"/>
    <property type="match status" value="1"/>
</dbReference>
<sequence length="333" mass="36106">MKNILQIGVGALGQQVLRYLLERDGIRITGVADLNPELTGRDIGSFFDKPHTGVTVSRSLEDAIHASDSKPEVAVITTVSSIEKLVPQIREAAEAGLHIVSTCEELIFPWNRHPGAAEKIDSICKEHGVACLGTGVNPGFLMDYLPSVFTSVCQNVDSIYVERVQDASERRVPFQQKIGAGLTHDQFEAKKEDGSLRHVGLPESVDLIAHAMNWPLDDNRETLEPVLAEKEISSGYKKIKKGEPSGVEQVGSGFVGGREVIRLRFRAAVGEERSYDRITVSGTPTITTEIEGGLNGDTATCAITVNAIRSVTKCSPGLKTMLNVPVPAFYSRV</sequence>
<dbReference type="EMBL" id="QGGB01000009">
    <property type="protein sequence ID" value="PWN05534.1"/>
    <property type="molecule type" value="Genomic_DNA"/>
</dbReference>
<evidence type="ECO:0000259" key="1">
    <source>
        <dbReference type="Pfam" id="PF02629"/>
    </source>
</evidence>
<protein>
    <submittedName>
        <fullName evidence="3">Dihydrodipicolinate reductase</fullName>
    </submittedName>
</protein>
<dbReference type="Gene3D" id="3.40.50.720">
    <property type="entry name" value="NAD(P)-binding Rossmann-like Domain"/>
    <property type="match status" value="1"/>
</dbReference>
<evidence type="ECO:0000313" key="3">
    <source>
        <dbReference type="EMBL" id="PWN05534.1"/>
    </source>
</evidence>
<reference evidence="3 4" key="1">
    <citation type="submission" date="2018-05" db="EMBL/GenBank/DDBJ databases">
        <title>Rhodohalobacter halophilus gen. nov., sp. nov., a moderately halophilic member of the family Balneolaceae.</title>
        <authorList>
            <person name="Liu Z.-W."/>
        </authorList>
    </citation>
    <scope>NUCLEOTIDE SEQUENCE [LARGE SCALE GENOMIC DNA]</scope>
    <source>
        <strain evidence="3 4">8A47</strain>
    </source>
</reference>
<organism evidence="3 4">
    <name type="scientific">Rhodohalobacter mucosus</name>
    <dbReference type="NCBI Taxonomy" id="2079485"/>
    <lineage>
        <taxon>Bacteria</taxon>
        <taxon>Pseudomonadati</taxon>
        <taxon>Balneolota</taxon>
        <taxon>Balneolia</taxon>
        <taxon>Balneolales</taxon>
        <taxon>Balneolaceae</taxon>
        <taxon>Rhodohalobacter</taxon>
    </lineage>
</organism>
<dbReference type="Pfam" id="PF19328">
    <property type="entry name" value="DAP_DH_C"/>
    <property type="match status" value="1"/>
</dbReference>
<gene>
    <name evidence="3" type="ORF">DDZ15_13080</name>
</gene>
<dbReference type="CDD" id="cd24146">
    <property type="entry name" value="nat-AmDH_N_like"/>
    <property type="match status" value="1"/>
</dbReference>
<feature type="domain" description="CoA-binding" evidence="1">
    <location>
        <begin position="2"/>
        <end position="97"/>
    </location>
</feature>
<evidence type="ECO:0000259" key="2">
    <source>
        <dbReference type="Pfam" id="PF19328"/>
    </source>
</evidence>
<feature type="domain" description="2,4-diaminopentanoate dehydrogenase C-terminal" evidence="2">
    <location>
        <begin position="140"/>
        <end position="328"/>
    </location>
</feature>
<dbReference type="InterPro" id="IPR003781">
    <property type="entry name" value="CoA-bd"/>
</dbReference>
<dbReference type="OrthoDB" id="9767616at2"/>
<name>A0A316TTB5_9BACT</name>
<accession>A0A316TTB5</accession>
<keyword evidence="4" id="KW-1185">Reference proteome</keyword>
<dbReference type="Proteomes" id="UP000245533">
    <property type="component" value="Unassembled WGS sequence"/>
</dbReference>
<dbReference type="InterPro" id="IPR036291">
    <property type="entry name" value="NAD(P)-bd_dom_sf"/>
</dbReference>
<proteinExistence type="predicted"/>
<comment type="caution">
    <text evidence="3">The sequence shown here is derived from an EMBL/GenBank/DDBJ whole genome shotgun (WGS) entry which is preliminary data.</text>
</comment>
<dbReference type="SUPFAM" id="SSF51735">
    <property type="entry name" value="NAD(P)-binding Rossmann-fold domains"/>
    <property type="match status" value="1"/>
</dbReference>
<dbReference type="RefSeq" id="WP_109647562.1">
    <property type="nucleotide sequence ID" value="NZ_QGGB01000009.1"/>
</dbReference>
<dbReference type="AlphaFoldDB" id="A0A316TTB5"/>